<keyword evidence="6" id="KW-0324">Glycolysis</keyword>
<protein>
    <recommendedName>
        <fullName evidence="5">Fructose-bisphosphate aldolase</fullName>
        <ecNumber evidence="4">4.1.2.13</ecNumber>
    </recommendedName>
</protein>
<dbReference type="UniPathway" id="UPA00109">
    <property type="reaction ID" value="UER00183"/>
</dbReference>
<comment type="catalytic activity">
    <reaction evidence="1">
        <text>beta-D-fructose 1,6-bisphosphate = D-glyceraldehyde 3-phosphate + dihydroxyacetone phosphate</text>
        <dbReference type="Rhea" id="RHEA:14729"/>
        <dbReference type="ChEBI" id="CHEBI:32966"/>
        <dbReference type="ChEBI" id="CHEBI:57642"/>
        <dbReference type="ChEBI" id="CHEBI:59776"/>
        <dbReference type="EC" id="4.1.2.13"/>
    </reaction>
</comment>
<sequence length="388" mass="43232">MLSDCCTKLNITRSSANTVADLPNFAHRLQTKKFHISSPITKYTELEPALCQELQKIVDALVVPGKGLLACDESPSSLQKRFDDLGVENTETNRRDYRQMLFSADKSQFSKYISGVILHHETVYQKTTDDVELIELLRERDVVPGIKVDKGLVPLFGSKDENTTEGLDNLQERCIQYKRDGCHFTKWRCTFAISETTPSQLAMVTNANVLARYASVCQSARMVPIIEPEILSNGIHGINRASEVHEEVLSILFRTLQEHRVYLEGMILKVAMVLSGIKNSVNCNPQIVAENTITALQRTVPPAVPAIVFLSGGQSDEDAVINLNAINVYEGRKPWPLTFCYARALQNTAMETWSGNSEKVQDAQAVFLERARLCSQASLGELDPENGI</sequence>
<accession>A0A0N0BHJ7</accession>
<gene>
    <name evidence="8" type="ORF">WN51_11692</name>
</gene>
<dbReference type="OrthoDB" id="36455at2759"/>
<dbReference type="EC" id="4.1.2.13" evidence="4"/>
<dbReference type="InterPro" id="IPR000741">
    <property type="entry name" value="FBA_I"/>
</dbReference>
<dbReference type="InterPro" id="IPR013785">
    <property type="entry name" value="Aldolase_TIM"/>
</dbReference>
<dbReference type="Gene3D" id="3.20.20.70">
    <property type="entry name" value="Aldolase class I"/>
    <property type="match status" value="1"/>
</dbReference>
<keyword evidence="7" id="KW-0456">Lyase</keyword>
<evidence type="ECO:0000256" key="5">
    <source>
        <dbReference type="ARBA" id="ARBA00013779"/>
    </source>
</evidence>
<dbReference type="SUPFAM" id="SSF51569">
    <property type="entry name" value="Aldolase"/>
    <property type="match status" value="1"/>
</dbReference>
<evidence type="ECO:0000256" key="7">
    <source>
        <dbReference type="ARBA" id="ARBA00023239"/>
    </source>
</evidence>
<name>A0A0N0BHJ7_9HYME</name>
<dbReference type="EMBL" id="KQ435750">
    <property type="protein sequence ID" value="KOX76361.1"/>
    <property type="molecule type" value="Genomic_DNA"/>
</dbReference>
<evidence type="ECO:0000256" key="4">
    <source>
        <dbReference type="ARBA" id="ARBA00013068"/>
    </source>
</evidence>
<comment type="similarity">
    <text evidence="3">Belongs to the class I fructose-bisphosphate aldolase family.</text>
</comment>
<comment type="pathway">
    <text evidence="2">Carbohydrate degradation; glycolysis; D-glyceraldehyde 3-phosphate and glycerone phosphate from D-glucose: step 4/4.</text>
</comment>
<evidence type="ECO:0000313" key="9">
    <source>
        <dbReference type="Proteomes" id="UP000053105"/>
    </source>
</evidence>
<dbReference type="GO" id="GO:0006096">
    <property type="term" value="P:glycolytic process"/>
    <property type="evidence" value="ECO:0007669"/>
    <property type="project" value="UniProtKB-UniPathway"/>
</dbReference>
<reference evidence="8 9" key="1">
    <citation type="submission" date="2015-07" db="EMBL/GenBank/DDBJ databases">
        <title>The genome of Melipona quadrifasciata.</title>
        <authorList>
            <person name="Pan H."/>
            <person name="Kapheim K."/>
        </authorList>
    </citation>
    <scope>NUCLEOTIDE SEQUENCE [LARGE SCALE GENOMIC DNA]</scope>
    <source>
        <strain evidence="8">0111107301</strain>
        <tissue evidence="8">Whole body</tissue>
    </source>
</reference>
<proteinExistence type="inferred from homology"/>
<dbReference type="NCBIfam" id="NF033379">
    <property type="entry name" value="FrucBisAld_I"/>
    <property type="match status" value="1"/>
</dbReference>
<evidence type="ECO:0000256" key="6">
    <source>
        <dbReference type="ARBA" id="ARBA00023152"/>
    </source>
</evidence>
<dbReference type="Proteomes" id="UP000053105">
    <property type="component" value="Unassembled WGS sequence"/>
</dbReference>
<evidence type="ECO:0000313" key="8">
    <source>
        <dbReference type="EMBL" id="KOX76361.1"/>
    </source>
</evidence>
<dbReference type="GO" id="GO:0004332">
    <property type="term" value="F:fructose-bisphosphate aldolase activity"/>
    <property type="evidence" value="ECO:0007669"/>
    <property type="project" value="UniProtKB-EC"/>
</dbReference>
<dbReference type="PANTHER" id="PTHR11627">
    <property type="entry name" value="FRUCTOSE-BISPHOSPHATE ALDOLASE"/>
    <property type="match status" value="1"/>
</dbReference>
<evidence type="ECO:0000256" key="1">
    <source>
        <dbReference type="ARBA" id="ARBA00000441"/>
    </source>
</evidence>
<dbReference type="FunFam" id="3.20.20.70:FF:000140">
    <property type="entry name" value="Fructose-bisphosphate aldolase"/>
    <property type="match status" value="1"/>
</dbReference>
<keyword evidence="9" id="KW-1185">Reference proteome</keyword>
<dbReference type="AlphaFoldDB" id="A0A0N0BHJ7"/>
<dbReference type="STRING" id="166423.A0A0N0BHJ7"/>
<evidence type="ECO:0000256" key="2">
    <source>
        <dbReference type="ARBA" id="ARBA00004714"/>
    </source>
</evidence>
<evidence type="ECO:0000256" key="3">
    <source>
        <dbReference type="ARBA" id="ARBA00010387"/>
    </source>
</evidence>
<organism evidence="8 9">
    <name type="scientific">Melipona quadrifasciata</name>
    <dbReference type="NCBI Taxonomy" id="166423"/>
    <lineage>
        <taxon>Eukaryota</taxon>
        <taxon>Metazoa</taxon>
        <taxon>Ecdysozoa</taxon>
        <taxon>Arthropoda</taxon>
        <taxon>Hexapoda</taxon>
        <taxon>Insecta</taxon>
        <taxon>Pterygota</taxon>
        <taxon>Neoptera</taxon>
        <taxon>Endopterygota</taxon>
        <taxon>Hymenoptera</taxon>
        <taxon>Apocrita</taxon>
        <taxon>Aculeata</taxon>
        <taxon>Apoidea</taxon>
        <taxon>Anthophila</taxon>
        <taxon>Apidae</taxon>
        <taxon>Melipona</taxon>
    </lineage>
</organism>
<dbReference type="Pfam" id="PF00274">
    <property type="entry name" value="Glycolytic"/>
    <property type="match status" value="1"/>
</dbReference>